<comment type="subcellular location">
    <subcellularLocation>
        <location evidence="1">Cell membrane</location>
        <topology evidence="1">Multi-pass membrane protein</topology>
    </subcellularLocation>
</comment>
<evidence type="ECO:0000256" key="7">
    <source>
        <dbReference type="ARBA" id="ARBA00023053"/>
    </source>
</evidence>
<evidence type="ECO:0000313" key="13">
    <source>
        <dbReference type="EMBL" id="CAD7619603.1"/>
    </source>
</evidence>
<dbReference type="PANTHER" id="PTHR42985:SF40">
    <property type="entry name" value="LD47995P-RELATED"/>
    <property type="match status" value="1"/>
</dbReference>
<feature type="transmembrane region" description="Helical" evidence="12">
    <location>
        <begin position="184"/>
        <end position="208"/>
    </location>
</feature>
<keyword evidence="5 12" id="KW-0812">Transmembrane</keyword>
<dbReference type="PROSITE" id="PS50283">
    <property type="entry name" value="NA_SOLUT_SYMP_3"/>
    <property type="match status" value="1"/>
</dbReference>
<evidence type="ECO:0000256" key="11">
    <source>
        <dbReference type="RuleBase" id="RU362091"/>
    </source>
</evidence>
<evidence type="ECO:0000256" key="6">
    <source>
        <dbReference type="ARBA" id="ARBA00022989"/>
    </source>
</evidence>
<dbReference type="Pfam" id="PF00474">
    <property type="entry name" value="SSF"/>
    <property type="match status" value="1"/>
</dbReference>
<proteinExistence type="inferred from homology"/>
<feature type="transmembrane region" description="Helical" evidence="12">
    <location>
        <begin position="12"/>
        <end position="34"/>
    </location>
</feature>
<dbReference type="NCBIfam" id="TIGR00813">
    <property type="entry name" value="sss"/>
    <property type="match status" value="1"/>
</dbReference>
<keyword evidence="14" id="KW-1185">Reference proteome</keyword>
<dbReference type="Gene3D" id="1.20.1730.10">
    <property type="entry name" value="Sodium/glucose cotransporter"/>
    <property type="match status" value="1"/>
</dbReference>
<feature type="transmembrane region" description="Helical" evidence="12">
    <location>
        <begin position="128"/>
        <end position="146"/>
    </location>
</feature>
<dbReference type="Proteomes" id="UP000759131">
    <property type="component" value="Unassembled WGS sequence"/>
</dbReference>
<keyword evidence="9 12" id="KW-0472">Membrane</keyword>
<feature type="transmembrane region" description="Helical" evidence="12">
    <location>
        <begin position="152"/>
        <end position="172"/>
    </location>
</feature>
<evidence type="ECO:0000256" key="5">
    <source>
        <dbReference type="ARBA" id="ARBA00022692"/>
    </source>
</evidence>
<feature type="transmembrane region" description="Helical" evidence="12">
    <location>
        <begin position="331"/>
        <end position="356"/>
    </location>
</feature>
<dbReference type="InterPro" id="IPR038377">
    <property type="entry name" value="Na/Glc_symporter_sf"/>
</dbReference>
<feature type="transmembrane region" description="Helical" evidence="12">
    <location>
        <begin position="368"/>
        <end position="390"/>
    </location>
</feature>
<keyword evidence="4" id="KW-1003">Cell membrane</keyword>
<evidence type="ECO:0000256" key="10">
    <source>
        <dbReference type="ARBA" id="ARBA00023201"/>
    </source>
</evidence>
<feature type="transmembrane region" description="Helical" evidence="12">
    <location>
        <begin position="402"/>
        <end position="424"/>
    </location>
</feature>
<dbReference type="GO" id="GO:0006814">
    <property type="term" value="P:sodium ion transport"/>
    <property type="evidence" value="ECO:0007669"/>
    <property type="project" value="UniProtKB-KW"/>
</dbReference>
<dbReference type="CDD" id="cd11492">
    <property type="entry name" value="SLC5sbd_NIS-SMVT"/>
    <property type="match status" value="1"/>
</dbReference>
<dbReference type="EMBL" id="CAJPIZ010000017">
    <property type="protein sequence ID" value="CAG2100033.1"/>
    <property type="molecule type" value="Genomic_DNA"/>
</dbReference>
<feature type="transmembrane region" description="Helical" evidence="12">
    <location>
        <begin position="54"/>
        <end position="79"/>
    </location>
</feature>
<dbReference type="InterPro" id="IPR001734">
    <property type="entry name" value="Na/solute_symporter"/>
</dbReference>
<evidence type="ECO:0000256" key="3">
    <source>
        <dbReference type="ARBA" id="ARBA00022448"/>
    </source>
</evidence>
<feature type="transmembrane region" description="Helical" evidence="12">
    <location>
        <begin position="507"/>
        <end position="527"/>
    </location>
</feature>
<dbReference type="GO" id="GO:0005886">
    <property type="term" value="C:plasma membrane"/>
    <property type="evidence" value="ECO:0007669"/>
    <property type="project" value="UniProtKB-SubCell"/>
</dbReference>
<protein>
    <recommendedName>
        <fullName evidence="15">Sodium-coupled monocarboxylate transporter 1</fullName>
    </recommendedName>
</protein>
<keyword evidence="7" id="KW-0915">Sodium</keyword>
<dbReference type="EMBL" id="OC854592">
    <property type="protein sequence ID" value="CAD7619603.1"/>
    <property type="molecule type" value="Genomic_DNA"/>
</dbReference>
<evidence type="ECO:0000256" key="12">
    <source>
        <dbReference type="SAM" id="Phobius"/>
    </source>
</evidence>
<keyword evidence="3" id="KW-0813">Transport</keyword>
<evidence type="ECO:0000256" key="2">
    <source>
        <dbReference type="ARBA" id="ARBA00006434"/>
    </source>
</evidence>
<evidence type="ECO:0008006" key="15">
    <source>
        <dbReference type="Google" id="ProtNLM"/>
    </source>
</evidence>
<organism evidence="13">
    <name type="scientific">Medioppia subpectinata</name>
    <dbReference type="NCBI Taxonomy" id="1979941"/>
    <lineage>
        <taxon>Eukaryota</taxon>
        <taxon>Metazoa</taxon>
        <taxon>Ecdysozoa</taxon>
        <taxon>Arthropoda</taxon>
        <taxon>Chelicerata</taxon>
        <taxon>Arachnida</taxon>
        <taxon>Acari</taxon>
        <taxon>Acariformes</taxon>
        <taxon>Sarcoptiformes</taxon>
        <taxon>Oribatida</taxon>
        <taxon>Brachypylina</taxon>
        <taxon>Oppioidea</taxon>
        <taxon>Oppiidae</taxon>
        <taxon>Medioppia</taxon>
    </lineage>
</organism>
<feature type="transmembrane region" description="Helical" evidence="12">
    <location>
        <begin position="431"/>
        <end position="450"/>
    </location>
</feature>
<feature type="transmembrane region" description="Helical" evidence="12">
    <location>
        <begin position="269"/>
        <end position="293"/>
    </location>
</feature>
<evidence type="ECO:0000256" key="9">
    <source>
        <dbReference type="ARBA" id="ARBA00023136"/>
    </source>
</evidence>
<keyword evidence="6 12" id="KW-1133">Transmembrane helix</keyword>
<dbReference type="InterPro" id="IPR051163">
    <property type="entry name" value="Sodium:Solute_Symporter_SSF"/>
</dbReference>
<feature type="transmembrane region" description="Helical" evidence="12">
    <location>
        <begin position="228"/>
        <end position="248"/>
    </location>
</feature>
<dbReference type="PANTHER" id="PTHR42985">
    <property type="entry name" value="SODIUM-COUPLED MONOCARBOXYLATE TRANSPORTER"/>
    <property type="match status" value="1"/>
</dbReference>
<evidence type="ECO:0000256" key="4">
    <source>
        <dbReference type="ARBA" id="ARBA00022475"/>
    </source>
</evidence>
<feature type="transmembrane region" description="Helical" evidence="12">
    <location>
        <begin position="85"/>
        <end position="108"/>
    </location>
</feature>
<comment type="similarity">
    <text evidence="2 11">Belongs to the sodium:solute symporter (SSF) (TC 2.A.21) family.</text>
</comment>
<sequence length="613" mass="68331">MKSKTMSETFGAVDYIILVGMLMISTIIGFYYAWKDRNNKDENEFLRGGNKMSVAPVCISILASFLSSTGLIGIPTVVYFTGTQFWIVVIPAFLAATLACEVFIPIYYRMKLVSVNEYIYRRFSSQKLRVAANISVLYAPSIALSIVTEMSITSSILIMGLIVTVYTSLGGLKGVIWTDFFQFAIMLFGLLAVVVRGANVSGGIAAAFDRAYIGGRIEFWNMDFNIYSSNSFWVMFFGFTVLWCGTLSTSQLQVQRSVCMPSLSAAKKALYFAIPGFMTMISLSAVMGVLMYAHYYDCDPMLTERVTRPDQLVPYFVLDIFSDSYPGMTGVFVACIFGSSLSTLSSGLNAMSSIIYDDYGKRFVPKRYAVYATKMLAVLIGVLSIALAFVMKEMKSILECTIMLYGASNGPMFGLFCLGLFFPWSNAWGGGFGLIVGQVFCLWITVGSVVDKRTDFLSMGLPSSTEGCYAQNITVNYPGTNLTELTHYKTPQYYPEGIHLIHHMSPYFVPTIGFIITLIVGNIVSLLTKGNKDNKVDPNLVHIDVCRVFEKILPQSWRRFETQTDEKPKINGQFNDIVLTSETISPSNPLFLRKRRFYGVDSSDLSEQFLRKL</sequence>
<evidence type="ECO:0000256" key="8">
    <source>
        <dbReference type="ARBA" id="ARBA00023065"/>
    </source>
</evidence>
<keyword evidence="8" id="KW-0406">Ion transport</keyword>
<gene>
    <name evidence="13" type="ORF">OSB1V03_LOCUS103</name>
</gene>
<accession>A0A7R9PSV8</accession>
<name>A0A7R9PSV8_9ACAR</name>
<keyword evidence="10" id="KW-0739">Sodium transport</keyword>
<evidence type="ECO:0000256" key="1">
    <source>
        <dbReference type="ARBA" id="ARBA00004651"/>
    </source>
</evidence>
<evidence type="ECO:0000313" key="14">
    <source>
        <dbReference type="Proteomes" id="UP000759131"/>
    </source>
</evidence>
<dbReference type="GO" id="GO:0015293">
    <property type="term" value="F:symporter activity"/>
    <property type="evidence" value="ECO:0007669"/>
    <property type="project" value="TreeGrafter"/>
</dbReference>
<dbReference type="OrthoDB" id="6500544at2759"/>
<dbReference type="AlphaFoldDB" id="A0A7R9PSV8"/>
<reference evidence="13" key="1">
    <citation type="submission" date="2020-11" db="EMBL/GenBank/DDBJ databases">
        <authorList>
            <person name="Tran Van P."/>
        </authorList>
    </citation>
    <scope>NUCLEOTIDE SEQUENCE</scope>
</reference>